<name>A0A1Q9DPW4_SYMMI</name>
<comment type="caution">
    <text evidence="1">The sequence shown here is derived from an EMBL/GenBank/DDBJ whole genome shotgun (WGS) entry which is preliminary data.</text>
</comment>
<sequence length="71" mass="7925">MQLACCKSRDIAFKRKQQAVAGGEITAGIAAKDRNMAIREANSAWKAFEWPFRLHVAFLCPEITHSVGTYI</sequence>
<gene>
    <name evidence="1" type="ORF">AK812_SmicGene20453</name>
</gene>
<evidence type="ECO:0000313" key="2">
    <source>
        <dbReference type="Proteomes" id="UP000186817"/>
    </source>
</evidence>
<reference evidence="1 2" key="1">
    <citation type="submission" date="2016-02" db="EMBL/GenBank/DDBJ databases">
        <title>Genome analysis of coral dinoflagellate symbionts highlights evolutionary adaptations to a symbiotic lifestyle.</title>
        <authorList>
            <person name="Aranda M."/>
            <person name="Li Y."/>
            <person name="Liew Y.J."/>
            <person name="Baumgarten S."/>
            <person name="Simakov O."/>
            <person name="Wilson M."/>
            <person name="Piel J."/>
            <person name="Ashoor H."/>
            <person name="Bougouffa S."/>
            <person name="Bajic V.B."/>
            <person name="Ryu T."/>
            <person name="Ravasi T."/>
            <person name="Bayer T."/>
            <person name="Micklem G."/>
            <person name="Kim H."/>
            <person name="Bhak J."/>
            <person name="Lajeunesse T.C."/>
            <person name="Voolstra C.R."/>
        </authorList>
    </citation>
    <scope>NUCLEOTIDE SEQUENCE [LARGE SCALE GENOMIC DNA]</scope>
    <source>
        <strain evidence="1 2">CCMP2467</strain>
    </source>
</reference>
<organism evidence="1 2">
    <name type="scientific">Symbiodinium microadriaticum</name>
    <name type="common">Dinoflagellate</name>
    <name type="synonym">Zooxanthella microadriatica</name>
    <dbReference type="NCBI Taxonomy" id="2951"/>
    <lineage>
        <taxon>Eukaryota</taxon>
        <taxon>Sar</taxon>
        <taxon>Alveolata</taxon>
        <taxon>Dinophyceae</taxon>
        <taxon>Suessiales</taxon>
        <taxon>Symbiodiniaceae</taxon>
        <taxon>Symbiodinium</taxon>
    </lineage>
</organism>
<dbReference type="Proteomes" id="UP000186817">
    <property type="component" value="Unassembled WGS sequence"/>
</dbReference>
<keyword evidence="2" id="KW-1185">Reference proteome</keyword>
<protein>
    <submittedName>
        <fullName evidence="1">Uncharacterized protein</fullName>
    </submittedName>
</protein>
<evidence type="ECO:0000313" key="1">
    <source>
        <dbReference type="EMBL" id="OLP97216.1"/>
    </source>
</evidence>
<dbReference type="EMBL" id="LSRX01000442">
    <property type="protein sequence ID" value="OLP97216.1"/>
    <property type="molecule type" value="Genomic_DNA"/>
</dbReference>
<accession>A0A1Q9DPW4</accession>
<dbReference type="AlphaFoldDB" id="A0A1Q9DPW4"/>
<proteinExistence type="predicted"/>